<dbReference type="InterPro" id="IPR016181">
    <property type="entry name" value="Acyl_CoA_acyltransferase"/>
</dbReference>
<dbReference type="EMBL" id="BJCC01000004">
    <property type="protein sequence ID" value="GCF92582.1"/>
    <property type="molecule type" value="Genomic_DNA"/>
</dbReference>
<dbReference type="PANTHER" id="PTHR31438">
    <property type="entry name" value="LYSINE N-ACYLTRANSFERASE C17G9.06C-RELATED"/>
    <property type="match status" value="1"/>
</dbReference>
<proteinExistence type="predicted"/>
<dbReference type="PANTHER" id="PTHR31438:SF1">
    <property type="entry name" value="LYSINE N-ACYLTRANSFERASE C17G9.06C-RELATED"/>
    <property type="match status" value="1"/>
</dbReference>
<dbReference type="AlphaFoldDB" id="A0A4P5PAQ7"/>
<keyword evidence="1" id="KW-0046">Antibiotic resistance</keyword>
<evidence type="ECO:0000259" key="2">
    <source>
        <dbReference type="PROSITE" id="PS51186"/>
    </source>
</evidence>
<sequence>MADLDLRPLEEKDVPLVETWLHKNHVKRWYEIPHMGITIDDWMTEISERNEEFSWLTYLIATWQGQPIGMCQYYRCSDSDEEDFGTLPLAGSYGIDYLIGEETYLAKGFGKKVIDQLVIRIMQLPDAQRVTADIGPNNFASRNALLSCGFTLLDAERGRYVFAK</sequence>
<comment type="caution">
    <text evidence="3">The sequence shown here is derived from an EMBL/GenBank/DDBJ whole genome shotgun (WGS) entry which is preliminary data.</text>
</comment>
<evidence type="ECO:0000313" key="4">
    <source>
        <dbReference type="Proteomes" id="UP000290567"/>
    </source>
</evidence>
<reference evidence="4" key="1">
    <citation type="submission" date="2019-02" db="EMBL/GenBank/DDBJ databases">
        <title>Draft genome sequence of Enterococcus sp. Gos25-1.</title>
        <authorList>
            <person name="Tanaka N."/>
            <person name="Shiwa Y."/>
            <person name="Fujita N."/>
        </authorList>
    </citation>
    <scope>NUCLEOTIDE SEQUENCE [LARGE SCALE GENOMIC DNA]</scope>
    <source>
        <strain evidence="4">Gos25-1</strain>
    </source>
</reference>
<dbReference type="Proteomes" id="UP000290567">
    <property type="component" value="Unassembled WGS sequence"/>
</dbReference>
<dbReference type="OrthoDB" id="9795206at2"/>
<dbReference type="PROSITE" id="PS51186">
    <property type="entry name" value="GNAT"/>
    <property type="match status" value="1"/>
</dbReference>
<dbReference type="Pfam" id="PF13523">
    <property type="entry name" value="Acetyltransf_8"/>
    <property type="match status" value="1"/>
</dbReference>
<dbReference type="RefSeq" id="WP_146621087.1">
    <property type="nucleotide sequence ID" value="NZ_BJCC01000004.1"/>
</dbReference>
<keyword evidence="4" id="KW-1185">Reference proteome</keyword>
<evidence type="ECO:0000256" key="1">
    <source>
        <dbReference type="ARBA" id="ARBA00023251"/>
    </source>
</evidence>
<protein>
    <submittedName>
        <fullName evidence="3">N-acetyltransferase</fullName>
    </submittedName>
</protein>
<dbReference type="InterPro" id="IPR000182">
    <property type="entry name" value="GNAT_dom"/>
</dbReference>
<dbReference type="Gene3D" id="3.40.630.30">
    <property type="match status" value="1"/>
</dbReference>
<keyword evidence="3" id="KW-0808">Transferase</keyword>
<evidence type="ECO:0000313" key="3">
    <source>
        <dbReference type="EMBL" id="GCF92582.1"/>
    </source>
</evidence>
<gene>
    <name evidence="3" type="ORF">NRIC_04730</name>
</gene>
<dbReference type="SUPFAM" id="SSF55729">
    <property type="entry name" value="Acyl-CoA N-acyltransferases (Nat)"/>
    <property type="match status" value="1"/>
</dbReference>
<dbReference type="GO" id="GO:0046677">
    <property type="term" value="P:response to antibiotic"/>
    <property type="evidence" value="ECO:0007669"/>
    <property type="project" value="UniProtKB-KW"/>
</dbReference>
<organism evidence="3 4">
    <name type="scientific">Enterococcus florum</name>
    <dbReference type="NCBI Taxonomy" id="2480627"/>
    <lineage>
        <taxon>Bacteria</taxon>
        <taxon>Bacillati</taxon>
        <taxon>Bacillota</taxon>
        <taxon>Bacilli</taxon>
        <taxon>Lactobacillales</taxon>
        <taxon>Enterococcaceae</taxon>
        <taxon>Enterococcus</taxon>
    </lineage>
</organism>
<accession>A0A4P5PAQ7</accession>
<feature type="domain" description="N-acetyltransferase" evidence="2">
    <location>
        <begin position="4"/>
        <end position="164"/>
    </location>
</feature>
<dbReference type="GO" id="GO:0016410">
    <property type="term" value="F:N-acyltransferase activity"/>
    <property type="evidence" value="ECO:0007669"/>
    <property type="project" value="TreeGrafter"/>
</dbReference>
<name>A0A4P5PAQ7_9ENTE</name>